<dbReference type="InterPro" id="IPR000835">
    <property type="entry name" value="HTH_MarR-typ"/>
</dbReference>
<evidence type="ECO:0000313" key="4">
    <source>
        <dbReference type="Proteomes" id="UP000317078"/>
    </source>
</evidence>
<dbReference type="PANTHER" id="PTHR33164:SF44">
    <property type="entry name" value="TRANSCRIPTIONAL REGULATORY PROTEIN"/>
    <property type="match status" value="1"/>
</dbReference>
<proteinExistence type="predicted"/>
<dbReference type="RefSeq" id="WP_140882001.1">
    <property type="nucleotide sequence ID" value="NZ_RCZP01000004.1"/>
</dbReference>
<dbReference type="OrthoDB" id="9799368at2"/>
<dbReference type="InterPro" id="IPR036388">
    <property type="entry name" value="WH-like_DNA-bd_sf"/>
</dbReference>
<dbReference type="GO" id="GO:0006950">
    <property type="term" value="P:response to stress"/>
    <property type="evidence" value="ECO:0007669"/>
    <property type="project" value="TreeGrafter"/>
</dbReference>
<dbReference type="GO" id="GO:0003700">
    <property type="term" value="F:DNA-binding transcription factor activity"/>
    <property type="evidence" value="ECO:0007669"/>
    <property type="project" value="InterPro"/>
</dbReference>
<feature type="region of interest" description="Disordered" evidence="1">
    <location>
        <begin position="176"/>
        <end position="202"/>
    </location>
</feature>
<dbReference type="EMBL" id="RCZP01000004">
    <property type="protein sequence ID" value="TPG59194.1"/>
    <property type="molecule type" value="Genomic_DNA"/>
</dbReference>
<dbReference type="AlphaFoldDB" id="A0A502GBH2"/>
<dbReference type="PROSITE" id="PS50995">
    <property type="entry name" value="HTH_MARR_2"/>
    <property type="match status" value="1"/>
</dbReference>
<organism evidence="3 4">
    <name type="scientific">Muricoccus nepalensis</name>
    <dbReference type="NCBI Taxonomy" id="1854500"/>
    <lineage>
        <taxon>Bacteria</taxon>
        <taxon>Pseudomonadati</taxon>
        <taxon>Pseudomonadota</taxon>
        <taxon>Alphaproteobacteria</taxon>
        <taxon>Acetobacterales</taxon>
        <taxon>Roseomonadaceae</taxon>
        <taxon>Muricoccus</taxon>
    </lineage>
</organism>
<comment type="caution">
    <text evidence="3">The sequence shown here is derived from an EMBL/GenBank/DDBJ whole genome shotgun (WGS) entry which is preliminary data.</text>
</comment>
<evidence type="ECO:0000259" key="2">
    <source>
        <dbReference type="PROSITE" id="PS50995"/>
    </source>
</evidence>
<feature type="region of interest" description="Disordered" evidence="1">
    <location>
        <begin position="1"/>
        <end position="26"/>
    </location>
</feature>
<dbReference type="Proteomes" id="UP000317078">
    <property type="component" value="Unassembled WGS sequence"/>
</dbReference>
<evidence type="ECO:0000313" key="3">
    <source>
        <dbReference type="EMBL" id="TPG59194.1"/>
    </source>
</evidence>
<reference evidence="3 4" key="1">
    <citation type="journal article" date="2019" name="Environ. Microbiol.">
        <title>Species interactions and distinct microbial communities in high Arctic permafrost affected cryosols are associated with the CH4 and CO2 gas fluxes.</title>
        <authorList>
            <person name="Altshuler I."/>
            <person name="Hamel J."/>
            <person name="Turney S."/>
            <person name="Magnuson E."/>
            <person name="Levesque R."/>
            <person name="Greer C."/>
            <person name="Whyte L.G."/>
        </authorList>
    </citation>
    <scope>NUCLEOTIDE SEQUENCE [LARGE SCALE GENOMIC DNA]</scope>
    <source>
        <strain evidence="3 4">S9.3B</strain>
    </source>
</reference>
<evidence type="ECO:0000256" key="1">
    <source>
        <dbReference type="SAM" id="MobiDB-lite"/>
    </source>
</evidence>
<dbReference type="InterPro" id="IPR036390">
    <property type="entry name" value="WH_DNA-bd_sf"/>
</dbReference>
<feature type="compositionally biased region" description="Low complexity" evidence="1">
    <location>
        <begin position="182"/>
        <end position="202"/>
    </location>
</feature>
<accession>A0A502GBH2</accession>
<dbReference type="Pfam" id="PF12802">
    <property type="entry name" value="MarR_2"/>
    <property type="match status" value="1"/>
</dbReference>
<dbReference type="SMART" id="SM00347">
    <property type="entry name" value="HTH_MARR"/>
    <property type="match status" value="1"/>
</dbReference>
<dbReference type="InterPro" id="IPR039422">
    <property type="entry name" value="MarR/SlyA-like"/>
</dbReference>
<protein>
    <submittedName>
        <fullName evidence="3">MarR family transcriptional regulator</fullName>
    </submittedName>
</protein>
<gene>
    <name evidence="3" type="ORF">EAH89_06570</name>
</gene>
<sequence>MTLPQPDGAPALPERPEPRGGPGAAGRNLLFLREEELRLAQDLLFFGYRDFTAGPDAILAELGMGRAHHRVLHFLGRRPGLTVGELLGILAITKQSLARVLTPLMAQGYVAQSPGRADRRQRHLSLTPQGEALERRLFERQRETVTRAYREAGPAAVEGFRHVMRGLMGPEARRGLERLGARGEPAAPAAAIAPGPGKGKAP</sequence>
<feature type="domain" description="HTH marR-type" evidence="2">
    <location>
        <begin position="36"/>
        <end position="169"/>
    </location>
</feature>
<dbReference type="Gene3D" id="1.10.10.10">
    <property type="entry name" value="Winged helix-like DNA-binding domain superfamily/Winged helix DNA-binding domain"/>
    <property type="match status" value="1"/>
</dbReference>
<name>A0A502GBH2_9PROT</name>
<dbReference type="SUPFAM" id="SSF46785">
    <property type="entry name" value="Winged helix' DNA-binding domain"/>
    <property type="match status" value="1"/>
</dbReference>
<keyword evidence="4" id="KW-1185">Reference proteome</keyword>
<dbReference type="PANTHER" id="PTHR33164">
    <property type="entry name" value="TRANSCRIPTIONAL REGULATOR, MARR FAMILY"/>
    <property type="match status" value="1"/>
</dbReference>
<dbReference type="PRINTS" id="PR00598">
    <property type="entry name" value="HTHMARR"/>
</dbReference>